<dbReference type="SUPFAM" id="SSF48024">
    <property type="entry name" value="N-terminal domain of DnaB helicase"/>
    <property type="match status" value="1"/>
</dbReference>
<dbReference type="CDD" id="cd00984">
    <property type="entry name" value="DnaB_C"/>
    <property type="match status" value="1"/>
</dbReference>
<keyword evidence="9" id="KW-0413">Isomerase</keyword>
<dbReference type="Pfam" id="PF03796">
    <property type="entry name" value="DnaB_C"/>
    <property type="match status" value="1"/>
</dbReference>
<dbReference type="Pfam" id="PF00772">
    <property type="entry name" value="DnaB"/>
    <property type="match status" value="1"/>
</dbReference>
<comment type="caution">
    <text evidence="15">The sequence shown here is derived from an EMBL/GenBank/DDBJ whole genome shotgun (WGS) entry which is preliminary data.</text>
</comment>
<dbReference type="AlphaFoldDB" id="A0A6N8IN78"/>
<keyword evidence="6 13" id="KW-0347">Helicase</keyword>
<evidence type="ECO:0000313" key="15">
    <source>
        <dbReference type="EMBL" id="MVQ28317.1"/>
    </source>
</evidence>
<dbReference type="GO" id="GO:0042802">
    <property type="term" value="F:identical protein binding"/>
    <property type="evidence" value="ECO:0007669"/>
    <property type="project" value="UniProtKB-ARBA"/>
</dbReference>
<evidence type="ECO:0000256" key="2">
    <source>
        <dbReference type="ARBA" id="ARBA00022515"/>
    </source>
</evidence>
<evidence type="ECO:0000256" key="3">
    <source>
        <dbReference type="ARBA" id="ARBA00022705"/>
    </source>
</evidence>
<dbReference type="GO" id="GO:0005524">
    <property type="term" value="F:ATP binding"/>
    <property type="evidence" value="ECO:0007669"/>
    <property type="project" value="UniProtKB-UniRule"/>
</dbReference>
<dbReference type="FunFam" id="3.40.50.300:FF:000076">
    <property type="entry name" value="Replicative DNA helicase"/>
    <property type="match status" value="1"/>
</dbReference>
<comment type="catalytic activity">
    <reaction evidence="11 13">
        <text>ATP + H2O = ADP + phosphate + H(+)</text>
        <dbReference type="Rhea" id="RHEA:13065"/>
        <dbReference type="ChEBI" id="CHEBI:15377"/>
        <dbReference type="ChEBI" id="CHEBI:15378"/>
        <dbReference type="ChEBI" id="CHEBI:30616"/>
        <dbReference type="ChEBI" id="CHEBI:43474"/>
        <dbReference type="ChEBI" id="CHEBI:456216"/>
        <dbReference type="EC" id="5.6.2.3"/>
    </reaction>
</comment>
<dbReference type="PANTHER" id="PTHR30153:SF2">
    <property type="entry name" value="REPLICATIVE DNA HELICASE"/>
    <property type="match status" value="1"/>
</dbReference>
<dbReference type="InterPro" id="IPR036185">
    <property type="entry name" value="DNA_heli_DnaB-like_N_sf"/>
</dbReference>
<dbReference type="InterPro" id="IPR016136">
    <property type="entry name" value="DNA_helicase_N/primase_C"/>
</dbReference>
<evidence type="ECO:0000256" key="5">
    <source>
        <dbReference type="ARBA" id="ARBA00022801"/>
    </source>
</evidence>
<dbReference type="FunFam" id="1.10.860.10:FF:000001">
    <property type="entry name" value="Replicative DNA helicase"/>
    <property type="match status" value="1"/>
</dbReference>
<evidence type="ECO:0000256" key="7">
    <source>
        <dbReference type="ARBA" id="ARBA00022840"/>
    </source>
</evidence>
<comment type="similarity">
    <text evidence="1 13">Belongs to the helicase family. DnaB subfamily.</text>
</comment>
<evidence type="ECO:0000256" key="11">
    <source>
        <dbReference type="ARBA" id="ARBA00048954"/>
    </source>
</evidence>
<sequence>MSLDSSQVAVSIIAEEIPPPMSAVLTPVEDDFPRDRQIAQLRVPPHSVEAESSVLGGLLLDNGAWDRVGDLLTDGDFYRYEHKLVYAAIGALINASKPADVITVFEHLQSLGKSDEVGGLAYLNSLAQYVPSASNIRRYAEIVRERSILRKLVSAADEIATKAFNPLGKAVDQILDEAEQKIFNIGEEGSRMKQGFQGMDSLVVELLDRVQEMADNPNDITGVPTGFHDLDRMTSGLQAGDMIVLAARPSMGKTAFAINIAEHVALNEGLPVAVFSMEMGASQLAVRIVGSIGRIDQGHLRTGKLSDEEWPRLTEAIERLRNVSLHIDETPGLTVSELRANARRLARQCGGKLGLIVVDYLQLMSVSTGMNDENRATAVGEISRGLKMLAKELGCPVIALSQLSRGVESRTDKRPMMSDLRESGAIEQDADVIMFIYRDDYYNKDSKEPGVAEIIISKQRNGPTGTCKLAFMKQLTRFESLAMGSGDDF</sequence>
<dbReference type="GO" id="GO:0005829">
    <property type="term" value="C:cytosol"/>
    <property type="evidence" value="ECO:0007669"/>
    <property type="project" value="TreeGrafter"/>
</dbReference>
<evidence type="ECO:0000259" key="14">
    <source>
        <dbReference type="PROSITE" id="PS51199"/>
    </source>
</evidence>
<evidence type="ECO:0000256" key="10">
    <source>
        <dbReference type="ARBA" id="ARBA00044932"/>
    </source>
</evidence>
<feature type="domain" description="SF4 helicase" evidence="14">
    <location>
        <begin position="216"/>
        <end position="485"/>
    </location>
</feature>
<protein>
    <recommendedName>
        <fullName evidence="12 13">Replicative DNA helicase</fullName>
        <ecNumber evidence="12 13">5.6.2.3</ecNumber>
    </recommendedName>
</protein>
<dbReference type="SUPFAM" id="SSF52540">
    <property type="entry name" value="P-loop containing nucleoside triphosphate hydrolases"/>
    <property type="match status" value="1"/>
</dbReference>
<dbReference type="InterPro" id="IPR007692">
    <property type="entry name" value="DNA_helicase_DnaB"/>
</dbReference>
<evidence type="ECO:0000256" key="13">
    <source>
        <dbReference type="RuleBase" id="RU362085"/>
    </source>
</evidence>
<dbReference type="InterPro" id="IPR007693">
    <property type="entry name" value="DNA_helicase_DnaB-like_N"/>
</dbReference>
<dbReference type="GO" id="GO:0006269">
    <property type="term" value="P:DNA replication, synthesis of primer"/>
    <property type="evidence" value="ECO:0007669"/>
    <property type="project" value="UniProtKB-UniRule"/>
</dbReference>
<keyword evidence="8 13" id="KW-0238">DNA-binding</keyword>
<dbReference type="Gene3D" id="3.40.50.300">
    <property type="entry name" value="P-loop containing nucleotide triphosphate hydrolases"/>
    <property type="match status" value="1"/>
</dbReference>
<name>A0A6N8IN78_9BURK</name>
<evidence type="ECO:0000256" key="9">
    <source>
        <dbReference type="ARBA" id="ARBA00023235"/>
    </source>
</evidence>
<evidence type="ECO:0000256" key="12">
    <source>
        <dbReference type="NCBIfam" id="TIGR00665"/>
    </source>
</evidence>
<gene>
    <name evidence="15" type="primary">dnaB</name>
    <name evidence="15" type="ORF">GON04_02560</name>
</gene>
<evidence type="ECO:0000256" key="6">
    <source>
        <dbReference type="ARBA" id="ARBA00022806"/>
    </source>
</evidence>
<dbReference type="Gene3D" id="1.10.860.10">
    <property type="entry name" value="DNAb Helicase, Chain A"/>
    <property type="match status" value="1"/>
</dbReference>
<dbReference type="InterPro" id="IPR003593">
    <property type="entry name" value="AAA+_ATPase"/>
</dbReference>
<dbReference type="InterPro" id="IPR007694">
    <property type="entry name" value="DNA_helicase_DnaB-like_C"/>
</dbReference>
<dbReference type="NCBIfam" id="NF004384">
    <property type="entry name" value="PRK05748.1"/>
    <property type="match status" value="1"/>
</dbReference>
<evidence type="ECO:0000256" key="1">
    <source>
        <dbReference type="ARBA" id="ARBA00008428"/>
    </source>
</evidence>
<keyword evidence="2 13" id="KW-0639">Primosome</keyword>
<keyword evidence="4 13" id="KW-0547">Nucleotide-binding</keyword>
<keyword evidence="5 13" id="KW-0378">Hydrolase</keyword>
<dbReference type="GO" id="GO:0016787">
    <property type="term" value="F:hydrolase activity"/>
    <property type="evidence" value="ECO:0007669"/>
    <property type="project" value="UniProtKB-KW"/>
</dbReference>
<evidence type="ECO:0000256" key="8">
    <source>
        <dbReference type="ARBA" id="ARBA00023125"/>
    </source>
</evidence>
<keyword evidence="7 13" id="KW-0067">ATP-binding</keyword>
<dbReference type="EMBL" id="WSEL01000003">
    <property type="protein sequence ID" value="MVQ28317.1"/>
    <property type="molecule type" value="Genomic_DNA"/>
</dbReference>
<dbReference type="Proteomes" id="UP000469385">
    <property type="component" value="Unassembled WGS sequence"/>
</dbReference>
<keyword evidence="16" id="KW-1185">Reference proteome</keyword>
<comment type="function">
    <text evidence="10 13">The main replicative DNA helicase, it participates in initiation and elongation during chromosome replication. Travels ahead of the DNA replisome, separating dsDNA into templates for DNA synthesis. A processive ATP-dependent 5'-3' DNA helicase it has DNA-dependent ATPase activity.</text>
</comment>
<evidence type="ECO:0000313" key="16">
    <source>
        <dbReference type="Proteomes" id="UP000469385"/>
    </source>
</evidence>
<reference evidence="15 16" key="1">
    <citation type="submission" date="2019-12" db="EMBL/GenBank/DDBJ databases">
        <authorList>
            <person name="Huq M.A."/>
        </authorList>
    </citation>
    <scope>NUCLEOTIDE SEQUENCE [LARGE SCALE GENOMIC DNA]</scope>
    <source>
        <strain evidence="15 16">MAH-25</strain>
    </source>
</reference>
<dbReference type="GO" id="GO:0003677">
    <property type="term" value="F:DNA binding"/>
    <property type="evidence" value="ECO:0007669"/>
    <property type="project" value="UniProtKB-UniRule"/>
</dbReference>
<accession>A0A6N8IN78</accession>
<dbReference type="GO" id="GO:1990077">
    <property type="term" value="C:primosome complex"/>
    <property type="evidence" value="ECO:0007669"/>
    <property type="project" value="UniProtKB-UniRule"/>
</dbReference>
<dbReference type="SMART" id="SM00382">
    <property type="entry name" value="AAA"/>
    <property type="match status" value="1"/>
</dbReference>
<organism evidence="15 16">
    <name type="scientific">Ramlibacter pinisoli</name>
    <dbReference type="NCBI Taxonomy" id="2682844"/>
    <lineage>
        <taxon>Bacteria</taxon>
        <taxon>Pseudomonadati</taxon>
        <taxon>Pseudomonadota</taxon>
        <taxon>Betaproteobacteria</taxon>
        <taxon>Burkholderiales</taxon>
        <taxon>Comamonadaceae</taxon>
        <taxon>Ramlibacter</taxon>
    </lineage>
</organism>
<dbReference type="GO" id="GO:0043139">
    <property type="term" value="F:5'-3' DNA helicase activity"/>
    <property type="evidence" value="ECO:0007669"/>
    <property type="project" value="UniProtKB-EC"/>
</dbReference>
<dbReference type="PANTHER" id="PTHR30153">
    <property type="entry name" value="REPLICATIVE DNA HELICASE DNAB"/>
    <property type="match status" value="1"/>
</dbReference>
<dbReference type="PROSITE" id="PS51199">
    <property type="entry name" value="SF4_HELICASE"/>
    <property type="match status" value="1"/>
</dbReference>
<dbReference type="EC" id="5.6.2.3" evidence="12 13"/>
<dbReference type="NCBIfam" id="TIGR00665">
    <property type="entry name" value="DnaB"/>
    <property type="match status" value="1"/>
</dbReference>
<proteinExistence type="inferred from homology"/>
<keyword evidence="3 13" id="KW-0235">DNA replication</keyword>
<evidence type="ECO:0000256" key="4">
    <source>
        <dbReference type="ARBA" id="ARBA00022741"/>
    </source>
</evidence>
<dbReference type="InterPro" id="IPR027417">
    <property type="entry name" value="P-loop_NTPase"/>
</dbReference>